<evidence type="ECO:0000256" key="6">
    <source>
        <dbReference type="ARBA" id="ARBA00023125"/>
    </source>
</evidence>
<dbReference type="SUPFAM" id="SSF56349">
    <property type="entry name" value="DNA breaking-rejoining enzymes"/>
    <property type="match status" value="1"/>
</dbReference>
<protein>
    <submittedName>
        <fullName evidence="12">Tyrosine-type recombinase/integrase</fullName>
    </submittedName>
</protein>
<dbReference type="PROSITE" id="PS51900">
    <property type="entry name" value="CB"/>
    <property type="match status" value="1"/>
</dbReference>
<dbReference type="Proteomes" id="UP000659496">
    <property type="component" value="Unassembled WGS sequence"/>
</dbReference>
<keyword evidence="4" id="KW-0159">Chromosome partition</keyword>
<evidence type="ECO:0000256" key="9">
    <source>
        <dbReference type="PROSITE-ProRule" id="PRU01248"/>
    </source>
</evidence>
<sequence>MNEDVQILFFKDNHMKFSSETKRSYTIALRQFFTFVEKPYDTIKAGDIRGWMVSMEANGLKPKSIQLKLIAVKTFYRYCMEENLLKKSPTATVKAPKKEDSLPYYLDKRELTLLQEHTKVNKQERAIVEALYATGARISELLNIKLSDIKWETRQIWIQKGKGNKERFVLFTHDCEVRLKVYLDEREIESEYLFCNTRGNPLNREFVQGKFRDYKDALGFRVSPHTMRHTFAAHLAEKDMPQSYIQELLGHVNINSTRIYTRLMEHARKRKYDQYQ</sequence>
<dbReference type="Pfam" id="PF02899">
    <property type="entry name" value="Phage_int_SAM_1"/>
    <property type="match status" value="1"/>
</dbReference>
<evidence type="ECO:0000313" key="13">
    <source>
        <dbReference type="Proteomes" id="UP000659496"/>
    </source>
</evidence>
<keyword evidence="3" id="KW-0132">Cell division</keyword>
<reference evidence="12 13" key="1">
    <citation type="submission" date="2020-08" db="EMBL/GenBank/DDBJ databases">
        <title>A Genomic Blueprint of the Chicken Gut Microbiome.</title>
        <authorList>
            <person name="Gilroy R."/>
            <person name="Ravi A."/>
            <person name="Getino M."/>
            <person name="Pursley I."/>
            <person name="Horton D.L."/>
            <person name="Alikhan N.-F."/>
            <person name="Baker D."/>
            <person name="Gharbi K."/>
            <person name="Hall N."/>
            <person name="Watson M."/>
            <person name="Adriaenssens E.M."/>
            <person name="Foster-Nyarko E."/>
            <person name="Jarju S."/>
            <person name="Secka A."/>
            <person name="Antonio M."/>
            <person name="Oren A."/>
            <person name="Chaudhuri R."/>
            <person name="La Ragione R.M."/>
            <person name="Hildebrand F."/>
            <person name="Pallen M.J."/>
        </authorList>
    </citation>
    <scope>NUCLEOTIDE SEQUENCE [LARGE SCALE GENOMIC DNA]</scope>
    <source>
        <strain evidence="12 13">Sa3CUA8</strain>
    </source>
</reference>
<dbReference type="PANTHER" id="PTHR30349">
    <property type="entry name" value="PHAGE INTEGRASE-RELATED"/>
    <property type="match status" value="1"/>
</dbReference>
<evidence type="ECO:0000256" key="3">
    <source>
        <dbReference type="ARBA" id="ARBA00022618"/>
    </source>
</evidence>
<dbReference type="RefSeq" id="WP_191688132.1">
    <property type="nucleotide sequence ID" value="NZ_JACSQY010000001.1"/>
</dbReference>
<dbReference type="InterPro" id="IPR002104">
    <property type="entry name" value="Integrase_catalytic"/>
</dbReference>
<feature type="domain" description="Tyr recombinase" evidence="10">
    <location>
        <begin position="101"/>
        <end position="273"/>
    </location>
</feature>
<evidence type="ECO:0000256" key="5">
    <source>
        <dbReference type="ARBA" id="ARBA00022908"/>
    </source>
</evidence>
<dbReference type="Pfam" id="PF00589">
    <property type="entry name" value="Phage_integrase"/>
    <property type="match status" value="1"/>
</dbReference>
<comment type="subcellular location">
    <subcellularLocation>
        <location evidence="1">Cytoplasm</location>
    </subcellularLocation>
</comment>
<dbReference type="InterPro" id="IPR044068">
    <property type="entry name" value="CB"/>
</dbReference>
<evidence type="ECO:0000256" key="8">
    <source>
        <dbReference type="ARBA" id="ARBA00023306"/>
    </source>
</evidence>
<feature type="domain" description="Core-binding (CB)" evidence="11">
    <location>
        <begin position="1"/>
        <end position="80"/>
    </location>
</feature>
<organism evidence="12 13">
    <name type="scientific">Sporosarcina gallistercoris</name>
    <dbReference type="NCBI Taxonomy" id="2762245"/>
    <lineage>
        <taxon>Bacteria</taxon>
        <taxon>Bacillati</taxon>
        <taxon>Bacillota</taxon>
        <taxon>Bacilli</taxon>
        <taxon>Bacillales</taxon>
        <taxon>Caryophanaceae</taxon>
        <taxon>Sporosarcina</taxon>
    </lineage>
</organism>
<dbReference type="EMBL" id="JACSQY010000001">
    <property type="protein sequence ID" value="MBD7906992.1"/>
    <property type="molecule type" value="Genomic_DNA"/>
</dbReference>
<dbReference type="InterPro" id="IPR050090">
    <property type="entry name" value="Tyrosine_recombinase_XerCD"/>
</dbReference>
<evidence type="ECO:0000256" key="4">
    <source>
        <dbReference type="ARBA" id="ARBA00022829"/>
    </source>
</evidence>
<dbReference type="InterPro" id="IPR011010">
    <property type="entry name" value="DNA_brk_join_enz"/>
</dbReference>
<keyword evidence="7" id="KW-0233">DNA recombination</keyword>
<keyword evidence="8" id="KW-0131">Cell cycle</keyword>
<keyword evidence="6 9" id="KW-0238">DNA-binding</keyword>
<evidence type="ECO:0000256" key="2">
    <source>
        <dbReference type="ARBA" id="ARBA00022490"/>
    </source>
</evidence>
<evidence type="ECO:0000259" key="10">
    <source>
        <dbReference type="PROSITE" id="PS51898"/>
    </source>
</evidence>
<keyword evidence="5" id="KW-0229">DNA integration</keyword>
<keyword evidence="13" id="KW-1185">Reference proteome</keyword>
<dbReference type="InterPro" id="IPR010998">
    <property type="entry name" value="Integrase_recombinase_N"/>
</dbReference>
<dbReference type="InterPro" id="IPR004107">
    <property type="entry name" value="Integrase_SAM-like_N"/>
</dbReference>
<dbReference type="InterPro" id="IPR013762">
    <property type="entry name" value="Integrase-like_cat_sf"/>
</dbReference>
<dbReference type="Gene3D" id="1.10.443.10">
    <property type="entry name" value="Intergrase catalytic core"/>
    <property type="match status" value="1"/>
</dbReference>
<evidence type="ECO:0000256" key="7">
    <source>
        <dbReference type="ARBA" id="ARBA00023172"/>
    </source>
</evidence>
<evidence type="ECO:0000259" key="11">
    <source>
        <dbReference type="PROSITE" id="PS51900"/>
    </source>
</evidence>
<name>A0ABR8PFP1_9BACL</name>
<dbReference type="Gene3D" id="1.10.150.130">
    <property type="match status" value="1"/>
</dbReference>
<evidence type="ECO:0000313" key="12">
    <source>
        <dbReference type="EMBL" id="MBD7906992.1"/>
    </source>
</evidence>
<gene>
    <name evidence="12" type="ORF">H9659_01430</name>
</gene>
<evidence type="ECO:0000256" key="1">
    <source>
        <dbReference type="ARBA" id="ARBA00004496"/>
    </source>
</evidence>
<dbReference type="PANTHER" id="PTHR30349:SF77">
    <property type="entry name" value="TYROSINE RECOMBINASE XERC"/>
    <property type="match status" value="1"/>
</dbReference>
<proteinExistence type="predicted"/>
<comment type="caution">
    <text evidence="12">The sequence shown here is derived from an EMBL/GenBank/DDBJ whole genome shotgun (WGS) entry which is preliminary data.</text>
</comment>
<accession>A0ABR8PFP1</accession>
<dbReference type="PROSITE" id="PS51898">
    <property type="entry name" value="TYR_RECOMBINASE"/>
    <property type="match status" value="1"/>
</dbReference>
<keyword evidence="2" id="KW-0963">Cytoplasm</keyword>